<comment type="caution">
    <text evidence="1">The sequence shown here is derived from an EMBL/GenBank/DDBJ whole genome shotgun (WGS) entry which is preliminary data.</text>
</comment>
<dbReference type="OMA" id="FFYEELQ"/>
<dbReference type="EMBL" id="AACB03000004">
    <property type="protein sequence ID" value="KAE8301959.1"/>
    <property type="molecule type" value="Genomic_DNA"/>
</dbReference>
<sequence>MQSAPEGLIDYQDERDVAIAWEFNLWKSAETARFEAELKKLQQERFQAIRDEFSARSAALREEYAAKLSAIEDLEASVDDAIATTAKKTAEYKLQRQGLSREAKMIKENLQKQITEAETVANESRAEAEAILAAQNTKADQMESQARFFYEELQKVQKRREQESAQIIKFIASSANDPGQQAYNNLLELQREMDAAVSKRDFLEAELAELNAQLQTLMTNIAILRHGLSPDSPLN</sequence>
<evidence type="ECO:0000313" key="2">
    <source>
        <dbReference type="Proteomes" id="UP000001548"/>
    </source>
</evidence>
<keyword evidence="2" id="KW-1185">Reference proteome</keyword>
<gene>
    <name evidence="1" type="ORF">GL50803_0024452</name>
</gene>
<protein>
    <submittedName>
        <fullName evidence="1">Uncharacterized protein</fullName>
    </submittedName>
</protein>
<dbReference type="KEGG" id="gla:GL50803_0024452"/>
<dbReference type="HOGENOM" id="CLU_1182071_0_0_1"/>
<reference evidence="1 2" key="1">
    <citation type="journal article" date="2007" name="Science">
        <title>Genomic minimalism in the early diverging intestinal parasite Giardia lamblia.</title>
        <authorList>
            <person name="Morrison H.G."/>
            <person name="McArthur A.G."/>
            <person name="Gillin F.D."/>
            <person name="Aley S.B."/>
            <person name="Adam R.D."/>
            <person name="Olsen G.J."/>
            <person name="Best A.A."/>
            <person name="Cande W.Z."/>
            <person name="Chen F."/>
            <person name="Cipriano M.J."/>
            <person name="Davids B.J."/>
            <person name="Dawson S.C."/>
            <person name="Elmendorf H.G."/>
            <person name="Hehl A.B."/>
            <person name="Holder M.E."/>
            <person name="Huse S.M."/>
            <person name="Kim U.U."/>
            <person name="Lasek-Nesselquist E."/>
            <person name="Manning G."/>
            <person name="Nigam A."/>
            <person name="Nixon J.E."/>
            <person name="Palm D."/>
            <person name="Passamaneck N.E."/>
            <person name="Prabhu A."/>
            <person name="Reich C.I."/>
            <person name="Reiner D.S."/>
            <person name="Samuelson J."/>
            <person name="Svard S.G."/>
            <person name="Sogin M.L."/>
        </authorList>
    </citation>
    <scope>NUCLEOTIDE SEQUENCE [LARGE SCALE GENOMIC DNA]</scope>
    <source>
        <strain evidence="1 2">WB C6</strain>
    </source>
</reference>
<accession>A8BGZ4</accession>
<evidence type="ECO:0000313" key="1">
    <source>
        <dbReference type="EMBL" id="KAE8301959.1"/>
    </source>
</evidence>
<proteinExistence type="predicted"/>
<dbReference type="VEuPathDB" id="GiardiaDB:GL50803_24452"/>
<dbReference type="RefSeq" id="XP_001707016.1">
    <property type="nucleotide sequence ID" value="XM_001706964.1"/>
</dbReference>
<dbReference type="AlphaFoldDB" id="A8BGZ4"/>
<organism evidence="1 2">
    <name type="scientific">Giardia intestinalis (strain ATCC 50803 / WB clone C6)</name>
    <name type="common">Giardia lamblia</name>
    <dbReference type="NCBI Taxonomy" id="184922"/>
    <lineage>
        <taxon>Eukaryota</taxon>
        <taxon>Metamonada</taxon>
        <taxon>Diplomonadida</taxon>
        <taxon>Hexamitidae</taxon>
        <taxon>Giardiinae</taxon>
        <taxon>Giardia</taxon>
    </lineage>
</organism>
<dbReference type="Proteomes" id="UP000001548">
    <property type="component" value="Unassembled WGS sequence"/>
</dbReference>
<name>A8BGZ4_GIAIC</name>
<dbReference type="GeneID" id="5699911"/>